<gene>
    <name evidence="2" type="ORF">CO726_18760</name>
</gene>
<feature type="domain" description="Glycosyltransferase 2-like" evidence="1">
    <location>
        <begin position="4"/>
        <end position="171"/>
    </location>
</feature>
<dbReference type="InterPro" id="IPR001173">
    <property type="entry name" value="Glyco_trans_2-like"/>
</dbReference>
<accession>A0A2G6QAR8</accession>
<dbReference type="GO" id="GO:0016740">
    <property type="term" value="F:transferase activity"/>
    <property type="evidence" value="ECO:0007669"/>
    <property type="project" value="UniProtKB-KW"/>
</dbReference>
<dbReference type="InterPro" id="IPR029063">
    <property type="entry name" value="SAM-dependent_MTases_sf"/>
</dbReference>
<dbReference type="EMBL" id="NWUW01000013">
    <property type="protein sequence ID" value="PIE93942.1"/>
    <property type="molecule type" value="Genomic_DNA"/>
</dbReference>
<dbReference type="Proteomes" id="UP000228484">
    <property type="component" value="Unassembled WGS sequence"/>
</dbReference>
<protein>
    <submittedName>
        <fullName evidence="2">Glycosyl transferase</fullName>
    </submittedName>
</protein>
<dbReference type="SUPFAM" id="SSF53335">
    <property type="entry name" value="S-adenosyl-L-methionine-dependent methyltransferases"/>
    <property type="match status" value="1"/>
</dbReference>
<dbReference type="RefSeq" id="WP_099685270.1">
    <property type="nucleotide sequence ID" value="NZ_NWUW01000013.1"/>
</dbReference>
<dbReference type="PANTHER" id="PTHR43179">
    <property type="entry name" value="RHAMNOSYLTRANSFERASE WBBL"/>
    <property type="match status" value="1"/>
</dbReference>
<dbReference type="PANTHER" id="PTHR43179:SF7">
    <property type="entry name" value="RHAMNOSYLTRANSFERASE WBBL"/>
    <property type="match status" value="1"/>
</dbReference>
<keyword evidence="2" id="KW-0808">Transferase</keyword>
<dbReference type="Gene3D" id="3.90.550.10">
    <property type="entry name" value="Spore Coat Polysaccharide Biosynthesis Protein SpsA, Chain A"/>
    <property type="match status" value="1"/>
</dbReference>
<reference evidence="2 3" key="1">
    <citation type="submission" date="2017-09" db="EMBL/GenBank/DDBJ databases">
        <title>Biocontrol bacteria screening and application from spent mushroom substrate.</title>
        <authorList>
            <person name="Sun X."/>
        </authorList>
    </citation>
    <scope>NUCLEOTIDE SEQUENCE [LARGE SCALE GENOMIC DNA]</scope>
    <source>
        <strain evidence="2 3">100374</strain>
    </source>
</reference>
<dbReference type="InterPro" id="IPR029044">
    <property type="entry name" value="Nucleotide-diphossugar_trans"/>
</dbReference>
<dbReference type="Gene3D" id="3.40.50.150">
    <property type="entry name" value="Vaccinia Virus protein VP39"/>
    <property type="match status" value="1"/>
</dbReference>
<sequence length="375" mass="42986">MLTSIIILTHNQLKYTKECIDSIRKYTDQQEYELIVVDNASTDGTVQWLQQQQDILMIENAENMGFPKGCNQGIRKAKGENILLLNNDVVVTKNWLKNLINCLYAEKDTAAVGPVTNSASYYSAIPTFYTNMQEMQEFASEVNQSNSEKWEERMKLIGFCMLIKKTVLDEIGLLDERFTPGNYEDDDISLRIYQKGYKLFLCRDTFIHHYGSASWKEDNIHFSIVLNKNSKKFYEKWGFSEENLFIHYDLLEIADRVVADVPQEGMNILYIGAGCGATLLEIKRRYPEASISGVESNEKAAVFANKIAPTICIDYNKLNEVLDKKKFQIVFLSSPIEPDQLMNVIQSISQKLAPTGNIIMSKFNFHNYNISQSEM</sequence>
<dbReference type="Pfam" id="PF00535">
    <property type="entry name" value="Glycos_transf_2"/>
    <property type="match status" value="1"/>
</dbReference>
<dbReference type="AlphaFoldDB" id="A0A2G6QAR8"/>
<keyword evidence="3" id="KW-1185">Reference proteome</keyword>
<evidence type="ECO:0000313" key="2">
    <source>
        <dbReference type="EMBL" id="PIE93942.1"/>
    </source>
</evidence>
<evidence type="ECO:0000259" key="1">
    <source>
        <dbReference type="Pfam" id="PF00535"/>
    </source>
</evidence>
<dbReference type="CDD" id="cd02440">
    <property type="entry name" value="AdoMet_MTases"/>
    <property type="match status" value="1"/>
</dbReference>
<organism evidence="2 3">
    <name type="scientific">Bacillus fungorum</name>
    <dbReference type="NCBI Taxonomy" id="2039284"/>
    <lineage>
        <taxon>Bacteria</taxon>
        <taxon>Bacillati</taxon>
        <taxon>Bacillota</taxon>
        <taxon>Bacilli</taxon>
        <taxon>Bacillales</taxon>
        <taxon>Bacillaceae</taxon>
        <taxon>Bacillus</taxon>
    </lineage>
</organism>
<name>A0A2G6QAR8_9BACI</name>
<dbReference type="SUPFAM" id="SSF53448">
    <property type="entry name" value="Nucleotide-diphospho-sugar transferases"/>
    <property type="match status" value="1"/>
</dbReference>
<dbReference type="CDD" id="cd04186">
    <property type="entry name" value="GT_2_like_c"/>
    <property type="match status" value="1"/>
</dbReference>
<comment type="caution">
    <text evidence="2">The sequence shown here is derived from an EMBL/GenBank/DDBJ whole genome shotgun (WGS) entry which is preliminary data.</text>
</comment>
<evidence type="ECO:0000313" key="3">
    <source>
        <dbReference type="Proteomes" id="UP000228484"/>
    </source>
</evidence>
<proteinExistence type="predicted"/>